<feature type="domain" description="Dienelactone hydrolase" evidence="2">
    <location>
        <begin position="213"/>
        <end position="317"/>
    </location>
</feature>
<dbReference type="AlphaFoldDB" id="A6DGC9"/>
<dbReference type="eggNOG" id="COG0412">
    <property type="taxonomic scope" value="Bacteria"/>
</dbReference>
<dbReference type="SUPFAM" id="SSF53474">
    <property type="entry name" value="alpha/beta-Hydrolases"/>
    <property type="match status" value="1"/>
</dbReference>
<proteinExistence type="predicted"/>
<feature type="chain" id="PRO_5002692230" description="Dienelactone hydrolase domain-containing protein" evidence="1">
    <location>
        <begin position="22"/>
        <end position="622"/>
    </location>
</feature>
<dbReference type="Gene3D" id="3.40.50.1820">
    <property type="entry name" value="alpha/beta hydrolase"/>
    <property type="match status" value="1"/>
</dbReference>
<evidence type="ECO:0000259" key="2">
    <source>
        <dbReference type="Pfam" id="PF01738"/>
    </source>
</evidence>
<dbReference type="InterPro" id="IPR050261">
    <property type="entry name" value="FrsA_esterase"/>
</dbReference>
<accession>A6DGC9</accession>
<dbReference type="STRING" id="313628.LNTAR_22689"/>
<keyword evidence="1" id="KW-0732">Signal</keyword>
<dbReference type="RefSeq" id="WP_007276972.1">
    <property type="nucleotide sequence ID" value="NZ_ABCK01000002.1"/>
</dbReference>
<evidence type="ECO:0000256" key="1">
    <source>
        <dbReference type="SAM" id="SignalP"/>
    </source>
</evidence>
<protein>
    <recommendedName>
        <fullName evidence="2">Dienelactone hydrolase domain-containing protein</fullName>
    </recommendedName>
</protein>
<feature type="signal peptide" evidence="1">
    <location>
        <begin position="1"/>
        <end position="21"/>
    </location>
</feature>
<name>A6DGC9_9BACT</name>
<dbReference type="InterPro" id="IPR029058">
    <property type="entry name" value="AB_hydrolase_fold"/>
</dbReference>
<sequence length="622" mass="70537">MFKQQLLKYLLLLLFSLSLSAEKLQETLPSYPDAQVPKNFEEMWKDFDPRKEPLDVEVLHETEQDGVVIKVIRFRVGIFKGQKSMMAAVYGYPKGAKNLPGLLQVHGGGQYAQYQAIVTNAKRGYTTLSIAWAGRLNAPGYVVSPTEVKAFWKGDTTDKHFKVTTDWGALDAYHAPSRSGIHAFGDLPADKWRIDNVKSARNSSWFPITMATRRALTFLEQQPQVNGDKLGVYGHSMGGKITVLTAAADKRVKAAAPSCGGISDREKKHAEHYNGVGDATNLENITCPTVFLSPANDFHGRINDLPQTIKEIKTDQWRIAAAPHNNHQDIPEAEVATQLWMDQYLKQSFTWPKAPTTHVMLKNNAKRPIIVVNVDESMPIESVEVYYTQQGSTVGKDRHRQINQFWHFAKPNLHKGKYAAVLDLYSTEKPLWVYANVIYKMDKEVTGAGYYYGTYKADKFINSSLLKMIAPTELQAAGIETTIQKTLNFEDFKENWEKEWFTYKVQQWGRKTHKLYHPAYQPPSPNSAMTLKVYAEQDNALIIGVDKYVKEFQVKGGQINEFTFTATDFKDADDKILPSWEGTKEFRLVESEALRPKSGKVKIIGKAWQGPKPQFKELNWIK</sequence>
<reference evidence="3 4" key="1">
    <citation type="journal article" date="2010" name="J. Bacteriol.">
        <title>Genome sequence of Lentisphaera araneosa HTCC2155T, the type species of the order Lentisphaerales in the phylum Lentisphaerae.</title>
        <authorList>
            <person name="Thrash J.C."/>
            <person name="Cho J.C."/>
            <person name="Vergin K.L."/>
            <person name="Morris R.M."/>
            <person name="Giovannoni S.J."/>
        </authorList>
    </citation>
    <scope>NUCLEOTIDE SEQUENCE [LARGE SCALE GENOMIC DNA]</scope>
    <source>
        <strain evidence="3 4">HTCC2155</strain>
    </source>
</reference>
<dbReference type="Proteomes" id="UP000004947">
    <property type="component" value="Unassembled WGS sequence"/>
</dbReference>
<gene>
    <name evidence="3" type="ORF">LNTAR_22689</name>
</gene>
<dbReference type="GO" id="GO:0016787">
    <property type="term" value="F:hydrolase activity"/>
    <property type="evidence" value="ECO:0007669"/>
    <property type="project" value="InterPro"/>
</dbReference>
<comment type="caution">
    <text evidence="3">The sequence shown here is derived from an EMBL/GenBank/DDBJ whole genome shotgun (WGS) entry which is preliminary data.</text>
</comment>
<dbReference type="InterPro" id="IPR002925">
    <property type="entry name" value="Dienelactn_hydro"/>
</dbReference>
<evidence type="ECO:0000313" key="4">
    <source>
        <dbReference type="Proteomes" id="UP000004947"/>
    </source>
</evidence>
<organism evidence="3 4">
    <name type="scientific">Lentisphaera araneosa HTCC2155</name>
    <dbReference type="NCBI Taxonomy" id="313628"/>
    <lineage>
        <taxon>Bacteria</taxon>
        <taxon>Pseudomonadati</taxon>
        <taxon>Lentisphaerota</taxon>
        <taxon>Lentisphaeria</taxon>
        <taxon>Lentisphaerales</taxon>
        <taxon>Lentisphaeraceae</taxon>
        <taxon>Lentisphaera</taxon>
    </lineage>
</organism>
<dbReference type="PANTHER" id="PTHR22946">
    <property type="entry name" value="DIENELACTONE HYDROLASE DOMAIN-CONTAINING PROTEIN-RELATED"/>
    <property type="match status" value="1"/>
</dbReference>
<dbReference type="Pfam" id="PF01738">
    <property type="entry name" value="DLH"/>
    <property type="match status" value="1"/>
</dbReference>
<dbReference type="EMBL" id="ABCK01000002">
    <property type="protein sequence ID" value="EDM29246.1"/>
    <property type="molecule type" value="Genomic_DNA"/>
</dbReference>
<dbReference type="OrthoDB" id="2491135at2"/>
<evidence type="ECO:0000313" key="3">
    <source>
        <dbReference type="EMBL" id="EDM29246.1"/>
    </source>
</evidence>
<keyword evidence="4" id="KW-1185">Reference proteome</keyword>